<evidence type="ECO:0000313" key="2">
    <source>
        <dbReference type="Proteomes" id="UP001146120"/>
    </source>
</evidence>
<sequence>MPDTSAARASSTSRHASADTFAQGLKANMRNKLAPYQTLRQASHEILVSRVSPDHVSARALDRLGVNPDILKKEKGMKKLGISDFHIECSEQLQRYSGITLAKAKSLMDVHELKTEAILGATEEQRKRDRGIKRLGTSEEEVSEAYSRRLSLLGTEMQIPEDN</sequence>
<reference evidence="1" key="2">
    <citation type="journal article" date="2023" name="Microbiol Resour">
        <title>Decontamination and Annotation of the Draft Genome Sequence of the Oomycete Lagenidium giganteum ARSEF 373.</title>
        <authorList>
            <person name="Morgan W.R."/>
            <person name="Tartar A."/>
        </authorList>
    </citation>
    <scope>NUCLEOTIDE SEQUENCE</scope>
    <source>
        <strain evidence="1">ARSEF 373</strain>
    </source>
</reference>
<organism evidence="1 2">
    <name type="scientific">Lagenidium giganteum</name>
    <dbReference type="NCBI Taxonomy" id="4803"/>
    <lineage>
        <taxon>Eukaryota</taxon>
        <taxon>Sar</taxon>
        <taxon>Stramenopiles</taxon>
        <taxon>Oomycota</taxon>
        <taxon>Peronosporomycetes</taxon>
        <taxon>Pythiales</taxon>
        <taxon>Pythiaceae</taxon>
    </lineage>
</organism>
<proteinExistence type="predicted"/>
<reference evidence="1" key="1">
    <citation type="submission" date="2022-11" db="EMBL/GenBank/DDBJ databases">
        <authorList>
            <person name="Morgan W.R."/>
            <person name="Tartar A."/>
        </authorList>
    </citation>
    <scope>NUCLEOTIDE SEQUENCE</scope>
    <source>
        <strain evidence="1">ARSEF 373</strain>
    </source>
</reference>
<name>A0AAV2Z5F9_9STRA</name>
<evidence type="ECO:0000313" key="1">
    <source>
        <dbReference type="EMBL" id="DAZ99944.1"/>
    </source>
</evidence>
<dbReference type="Proteomes" id="UP001146120">
    <property type="component" value="Unassembled WGS sequence"/>
</dbReference>
<dbReference type="AlphaFoldDB" id="A0AAV2Z5F9"/>
<keyword evidence="2" id="KW-1185">Reference proteome</keyword>
<accession>A0AAV2Z5F9</accession>
<protein>
    <submittedName>
        <fullName evidence="1">Uncharacterized protein</fullName>
    </submittedName>
</protein>
<comment type="caution">
    <text evidence="1">The sequence shown here is derived from an EMBL/GenBank/DDBJ whole genome shotgun (WGS) entry which is preliminary data.</text>
</comment>
<dbReference type="EMBL" id="DAKRPA010000073">
    <property type="protein sequence ID" value="DAZ99944.1"/>
    <property type="molecule type" value="Genomic_DNA"/>
</dbReference>
<gene>
    <name evidence="1" type="ORF">N0F65_008751</name>
</gene>